<accession>A0AAV5EYA3</accession>
<dbReference type="InterPro" id="IPR011032">
    <property type="entry name" value="GroES-like_sf"/>
</dbReference>
<gene>
    <name evidence="4" type="primary">gb15161</name>
    <name evidence="4" type="ORF">PR202_gb15161</name>
</gene>
<dbReference type="InterPro" id="IPR036291">
    <property type="entry name" value="NAD(P)-bd_dom_sf"/>
</dbReference>
<organism evidence="4 5">
    <name type="scientific">Eleusine coracana subsp. coracana</name>
    <dbReference type="NCBI Taxonomy" id="191504"/>
    <lineage>
        <taxon>Eukaryota</taxon>
        <taxon>Viridiplantae</taxon>
        <taxon>Streptophyta</taxon>
        <taxon>Embryophyta</taxon>
        <taxon>Tracheophyta</taxon>
        <taxon>Spermatophyta</taxon>
        <taxon>Magnoliopsida</taxon>
        <taxon>Liliopsida</taxon>
        <taxon>Poales</taxon>
        <taxon>Poaceae</taxon>
        <taxon>PACMAD clade</taxon>
        <taxon>Chloridoideae</taxon>
        <taxon>Cynodonteae</taxon>
        <taxon>Eleusininae</taxon>
        <taxon>Eleusine</taxon>
    </lineage>
</organism>
<feature type="domain" description="Enoyl reductase (ER)" evidence="3">
    <location>
        <begin position="24"/>
        <end position="342"/>
    </location>
</feature>
<dbReference type="SMART" id="SM00829">
    <property type="entry name" value="PKS_ER"/>
    <property type="match status" value="1"/>
</dbReference>
<dbReference type="Proteomes" id="UP001054889">
    <property type="component" value="Unassembled WGS sequence"/>
</dbReference>
<proteinExistence type="predicted"/>
<dbReference type="CDD" id="cd08295">
    <property type="entry name" value="double_bond_reductase_like"/>
    <property type="match status" value="1"/>
</dbReference>
<reference evidence="4" key="1">
    <citation type="journal article" date="2018" name="DNA Res.">
        <title>Multiple hybrid de novo genome assembly of finger millet, an orphan allotetraploid crop.</title>
        <authorList>
            <person name="Hatakeyama M."/>
            <person name="Aluri S."/>
            <person name="Balachadran M.T."/>
            <person name="Sivarajan S.R."/>
            <person name="Patrignani A."/>
            <person name="Gruter S."/>
            <person name="Poveda L."/>
            <person name="Shimizu-Inatsugi R."/>
            <person name="Baeten J."/>
            <person name="Francoijs K.J."/>
            <person name="Nataraja K.N."/>
            <person name="Reddy Y.A.N."/>
            <person name="Phadnis S."/>
            <person name="Ravikumar R.L."/>
            <person name="Schlapbach R."/>
            <person name="Sreeman S.M."/>
            <person name="Shimizu K.K."/>
        </authorList>
    </citation>
    <scope>NUCLEOTIDE SEQUENCE</scope>
</reference>
<dbReference type="SUPFAM" id="SSF50129">
    <property type="entry name" value="GroES-like"/>
    <property type="match status" value="1"/>
</dbReference>
<dbReference type="Gene3D" id="3.90.180.10">
    <property type="entry name" value="Medium-chain alcohol dehydrogenases, catalytic domain"/>
    <property type="match status" value="1"/>
</dbReference>
<dbReference type="Pfam" id="PF00107">
    <property type="entry name" value="ADH_zinc_N"/>
    <property type="match status" value="1"/>
</dbReference>
<dbReference type="FunFam" id="3.40.50.720:FF:000121">
    <property type="entry name" value="Prostaglandin reductase 2"/>
    <property type="match status" value="1"/>
</dbReference>
<dbReference type="InterPro" id="IPR045010">
    <property type="entry name" value="MDR_fam"/>
</dbReference>
<dbReference type="Pfam" id="PF16884">
    <property type="entry name" value="ADH_N_2"/>
    <property type="match status" value="1"/>
</dbReference>
<dbReference type="InterPro" id="IPR020843">
    <property type="entry name" value="ER"/>
</dbReference>
<dbReference type="EMBL" id="BQKI01000079">
    <property type="protein sequence ID" value="GJN27165.1"/>
    <property type="molecule type" value="Genomic_DNA"/>
</dbReference>
<evidence type="ECO:0000313" key="4">
    <source>
        <dbReference type="EMBL" id="GJN27165.1"/>
    </source>
</evidence>
<evidence type="ECO:0000313" key="5">
    <source>
        <dbReference type="Proteomes" id="UP001054889"/>
    </source>
</evidence>
<dbReference type="PANTHER" id="PTHR43205:SF7">
    <property type="entry name" value="PROSTAGLANDIN REDUCTASE 1"/>
    <property type="match status" value="1"/>
</dbReference>
<dbReference type="SUPFAM" id="SSF51735">
    <property type="entry name" value="NAD(P)-binding Rossmann-fold domains"/>
    <property type="match status" value="1"/>
</dbReference>
<dbReference type="GO" id="GO:0032440">
    <property type="term" value="F:2-alkenal reductase [NAD(P)H] activity"/>
    <property type="evidence" value="ECO:0007669"/>
    <property type="project" value="TreeGrafter"/>
</dbReference>
<dbReference type="Gene3D" id="3.40.50.720">
    <property type="entry name" value="NAD(P)-binding Rossmann-like Domain"/>
    <property type="match status" value="1"/>
</dbReference>
<sequence>MAAKMVANKKIVLKNYVTGSPTEADMEVVATATAPSKLLEGSAAGSILVKNLYLSCDPYMRGRMSRPCSYIDEFVLGEAMVGFGVSKVVDSSHPEFRAGDYVWGMTGWEEYSLIEDPKKFFPIRHPDLPLSYYTGLLGMAGLTAYVGFYDFCSPKAGERVFVSAAAGAVGQLVGQFAKLMGCYVVGSAGSDEKVNLLREKFGFDDAFNYKNEEDLNLALKRCFPDGIDIYFDNVGGATLDAALLNMRLRGRVAACGMISQMNLPEKLDPLHNLISVIPKRVRVEGFLVFDHFHRYAEFEETVAGYVREGKIAYVEDVVEGLERAPAALVGLFAGRNVGKQVVVVDREQ</sequence>
<dbReference type="InterPro" id="IPR013149">
    <property type="entry name" value="ADH-like_C"/>
</dbReference>
<evidence type="ECO:0000256" key="1">
    <source>
        <dbReference type="ARBA" id="ARBA00011738"/>
    </source>
</evidence>
<dbReference type="PANTHER" id="PTHR43205">
    <property type="entry name" value="PROSTAGLANDIN REDUCTASE"/>
    <property type="match status" value="1"/>
</dbReference>
<name>A0AAV5EYA3_ELECO</name>
<reference evidence="4" key="2">
    <citation type="submission" date="2021-12" db="EMBL/GenBank/DDBJ databases">
        <title>Resequencing data analysis of finger millet.</title>
        <authorList>
            <person name="Hatakeyama M."/>
            <person name="Aluri S."/>
            <person name="Balachadran M.T."/>
            <person name="Sivarajan S.R."/>
            <person name="Poveda L."/>
            <person name="Shimizu-Inatsugi R."/>
            <person name="Schlapbach R."/>
            <person name="Sreeman S.M."/>
            <person name="Shimizu K.K."/>
        </authorList>
    </citation>
    <scope>NUCLEOTIDE SEQUENCE</scope>
</reference>
<dbReference type="InterPro" id="IPR041694">
    <property type="entry name" value="ADH_N_2"/>
</dbReference>
<keyword evidence="2" id="KW-0560">Oxidoreductase</keyword>
<dbReference type="AlphaFoldDB" id="A0AAV5EYA3"/>
<evidence type="ECO:0000259" key="3">
    <source>
        <dbReference type="SMART" id="SM00829"/>
    </source>
</evidence>
<evidence type="ECO:0000256" key="2">
    <source>
        <dbReference type="ARBA" id="ARBA00023002"/>
    </source>
</evidence>
<keyword evidence="5" id="KW-1185">Reference proteome</keyword>
<comment type="subunit">
    <text evidence="1">Homodimer.</text>
</comment>
<protein>
    <recommendedName>
        <fullName evidence="3">Enoyl reductase (ER) domain-containing protein</fullName>
    </recommendedName>
</protein>
<comment type="caution">
    <text evidence="4">The sequence shown here is derived from an EMBL/GenBank/DDBJ whole genome shotgun (WGS) entry which is preliminary data.</text>
</comment>